<name>A0A917LBU8_9ACTN</name>
<dbReference type="EMBL" id="BMQA01000057">
    <property type="protein sequence ID" value="GGJ58559.1"/>
    <property type="molecule type" value="Genomic_DNA"/>
</dbReference>
<evidence type="ECO:0000313" key="2">
    <source>
        <dbReference type="Proteomes" id="UP000657574"/>
    </source>
</evidence>
<dbReference type="RefSeq" id="WP_189316380.1">
    <property type="nucleotide sequence ID" value="NZ_BMQA01000057.1"/>
</dbReference>
<reference evidence="1" key="2">
    <citation type="submission" date="2020-09" db="EMBL/GenBank/DDBJ databases">
        <authorList>
            <person name="Sun Q."/>
            <person name="Ohkuma M."/>
        </authorList>
    </citation>
    <scope>NUCLEOTIDE SEQUENCE</scope>
    <source>
        <strain evidence="1">JCM 3086</strain>
    </source>
</reference>
<sequence length="65" mass="7236">MARHAQGLPHWPYVKAVDEALTARGIPPGTVRADHRSREHGLTTCTLLVWDISRTGGRGGIRLHW</sequence>
<organism evidence="1 2">
    <name type="scientific">Streptomyces brasiliensis</name>
    <dbReference type="NCBI Taxonomy" id="1954"/>
    <lineage>
        <taxon>Bacteria</taxon>
        <taxon>Bacillati</taxon>
        <taxon>Actinomycetota</taxon>
        <taxon>Actinomycetes</taxon>
        <taxon>Kitasatosporales</taxon>
        <taxon>Streptomycetaceae</taxon>
        <taxon>Streptomyces</taxon>
    </lineage>
</organism>
<keyword evidence="2" id="KW-1185">Reference proteome</keyword>
<dbReference type="AlphaFoldDB" id="A0A917LBU8"/>
<reference evidence="1" key="1">
    <citation type="journal article" date="2014" name="Int. J. Syst. Evol. Microbiol.">
        <title>Complete genome sequence of Corynebacterium casei LMG S-19264T (=DSM 44701T), isolated from a smear-ripened cheese.</title>
        <authorList>
            <consortium name="US DOE Joint Genome Institute (JGI-PGF)"/>
            <person name="Walter F."/>
            <person name="Albersmeier A."/>
            <person name="Kalinowski J."/>
            <person name="Ruckert C."/>
        </authorList>
    </citation>
    <scope>NUCLEOTIDE SEQUENCE</scope>
    <source>
        <strain evidence="1">JCM 3086</strain>
    </source>
</reference>
<evidence type="ECO:0000313" key="1">
    <source>
        <dbReference type="EMBL" id="GGJ58559.1"/>
    </source>
</evidence>
<gene>
    <name evidence="1" type="ORF">GCM10010121_081540</name>
</gene>
<dbReference type="Proteomes" id="UP000657574">
    <property type="component" value="Unassembled WGS sequence"/>
</dbReference>
<accession>A0A917LBU8</accession>
<protein>
    <submittedName>
        <fullName evidence="1">Uncharacterized protein</fullName>
    </submittedName>
</protein>
<comment type="caution">
    <text evidence="1">The sequence shown here is derived from an EMBL/GenBank/DDBJ whole genome shotgun (WGS) entry which is preliminary data.</text>
</comment>
<proteinExistence type="predicted"/>